<keyword evidence="7" id="KW-1185">Reference proteome</keyword>
<dbReference type="InterPro" id="IPR017871">
    <property type="entry name" value="ABC_transporter-like_CS"/>
</dbReference>
<evidence type="ECO:0000256" key="4">
    <source>
        <dbReference type="SAM" id="MobiDB-lite"/>
    </source>
</evidence>
<dbReference type="InterPro" id="IPR003439">
    <property type="entry name" value="ABC_transporter-like_ATP-bd"/>
</dbReference>
<accession>A0AAE9Z098</accession>
<organism evidence="6 7">
    <name type="scientific">Thalassomonas viridans</name>
    <dbReference type="NCBI Taxonomy" id="137584"/>
    <lineage>
        <taxon>Bacteria</taxon>
        <taxon>Pseudomonadati</taxon>
        <taxon>Pseudomonadota</taxon>
        <taxon>Gammaproteobacteria</taxon>
        <taxon>Alteromonadales</taxon>
        <taxon>Colwelliaceae</taxon>
        <taxon>Thalassomonas</taxon>
    </lineage>
</organism>
<dbReference type="PANTHER" id="PTHR19211">
    <property type="entry name" value="ATP-BINDING TRANSPORT PROTEIN-RELATED"/>
    <property type="match status" value="1"/>
</dbReference>
<feature type="region of interest" description="Disordered" evidence="4">
    <location>
        <begin position="252"/>
        <end position="276"/>
    </location>
</feature>
<proteinExistence type="predicted"/>
<protein>
    <submittedName>
        <fullName evidence="6">ABC-F family ATP-binding cassette domain-containing protein</fullName>
    </submittedName>
</protein>
<feature type="compositionally biased region" description="Basic residues" evidence="4">
    <location>
        <begin position="263"/>
        <end position="274"/>
    </location>
</feature>
<dbReference type="PROSITE" id="PS50893">
    <property type="entry name" value="ABC_TRANSPORTER_2"/>
    <property type="match status" value="1"/>
</dbReference>
<evidence type="ECO:0000256" key="3">
    <source>
        <dbReference type="ARBA" id="ARBA00022840"/>
    </source>
</evidence>
<keyword evidence="3 6" id="KW-0067">ATP-binding</keyword>
<dbReference type="GO" id="GO:0005524">
    <property type="term" value="F:ATP binding"/>
    <property type="evidence" value="ECO:0007669"/>
    <property type="project" value="UniProtKB-KW"/>
</dbReference>
<dbReference type="PANTHER" id="PTHR19211:SF6">
    <property type="entry name" value="BLL7188 PROTEIN"/>
    <property type="match status" value="1"/>
</dbReference>
<dbReference type="KEGG" id="tvd:SG34_020410"/>
<dbReference type="InterPro" id="IPR027417">
    <property type="entry name" value="P-loop_NTPase"/>
</dbReference>
<dbReference type="Proteomes" id="UP000032352">
    <property type="component" value="Chromosome"/>
</dbReference>
<dbReference type="SUPFAM" id="SSF52540">
    <property type="entry name" value="P-loop containing nucleoside triphosphate hydrolases"/>
    <property type="match status" value="2"/>
</dbReference>
<feature type="domain" description="ABC transporter" evidence="5">
    <location>
        <begin position="4"/>
        <end position="238"/>
    </location>
</feature>
<dbReference type="InterPro" id="IPR003593">
    <property type="entry name" value="AAA+_ATPase"/>
</dbReference>
<dbReference type="EMBL" id="CP059733">
    <property type="protein sequence ID" value="WDE03725.1"/>
    <property type="molecule type" value="Genomic_DNA"/>
</dbReference>
<dbReference type="SMART" id="SM00382">
    <property type="entry name" value="AAA"/>
    <property type="match status" value="2"/>
</dbReference>
<keyword evidence="1" id="KW-0677">Repeat</keyword>
<name>A0AAE9Z098_9GAMM</name>
<evidence type="ECO:0000259" key="5">
    <source>
        <dbReference type="PROSITE" id="PS50893"/>
    </source>
</evidence>
<evidence type="ECO:0000313" key="6">
    <source>
        <dbReference type="EMBL" id="WDE03725.1"/>
    </source>
</evidence>
<keyword evidence="2" id="KW-0547">Nucleotide-binding</keyword>
<reference evidence="6 7" key="2">
    <citation type="journal article" date="2022" name="Mar. Drugs">
        <title>Bioassay-Guided Fractionation Leads to the Detection of Cholic Acid Generated by the Rare Thalassomonas sp.</title>
        <authorList>
            <person name="Pheiffer F."/>
            <person name="Schneider Y.K."/>
            <person name="Hansen E.H."/>
            <person name="Andersen J.H."/>
            <person name="Isaksson J."/>
            <person name="Busche T."/>
            <person name="R C."/>
            <person name="Kalinowski J."/>
            <person name="Zyl L.V."/>
            <person name="Trindade M."/>
        </authorList>
    </citation>
    <scope>NUCLEOTIDE SEQUENCE [LARGE SCALE GENOMIC DNA]</scope>
    <source>
        <strain evidence="6 7">XOM25</strain>
    </source>
</reference>
<evidence type="ECO:0000256" key="2">
    <source>
        <dbReference type="ARBA" id="ARBA00022741"/>
    </source>
</evidence>
<reference evidence="6 7" key="1">
    <citation type="journal article" date="2015" name="Genome Announc.">
        <title>Draft Genome Sequences of Marine Isolates of Thalassomonas viridans and Thalassomonas actiniarum.</title>
        <authorList>
            <person name="Olonade I."/>
            <person name="van Zyl L.J."/>
            <person name="Trindade M."/>
        </authorList>
    </citation>
    <scope>NUCLEOTIDE SEQUENCE [LARGE SCALE GENOMIC DNA]</scope>
    <source>
        <strain evidence="6 7">XOM25</strain>
    </source>
</reference>
<dbReference type="RefSeq" id="WP_044837003.1">
    <property type="nucleotide sequence ID" value="NZ_CP059733.1"/>
</dbReference>
<dbReference type="InterPro" id="IPR050611">
    <property type="entry name" value="ABCF"/>
</dbReference>
<evidence type="ECO:0000313" key="7">
    <source>
        <dbReference type="Proteomes" id="UP000032352"/>
    </source>
</evidence>
<sequence length="535" mass="58129">MACITINKLNYSLPCGKVLIADLNLSLHKGFYTLLGDNGSGKSTLAKLLCGEILPSSGTLICESTLGYLPQLTRMSKETAGQTVAQFLMLDKQLEALARISAGGTDGKDFELVGDNWLLAQQTQETLQQAGLEITLEQKCHQLSGGEFTRLQLIKLLAAEPDFLVLDEPSNHLDAAGKTWLKQVLTRFHGGILLISHDRELLMLAEYTLHLHQGIIKVYGGNYQEYCRQNQALQQGLERRLKNKNEQLKAVKKRQQASSEKAQKRRQTAVKNRKSGGQAKVLLDFKKNKAQAATSGRHKQNNRQLAALSEEIAKVQAGLETGVSLNIRLAQAKEHRQSLLTVTGLALPFTGIKGLSFVLGQGEKLRLHGANGSGKSTLLRLFAGEGPSLPGTGQAISSRARVLYFDQFFSQLALKGEDSDKAQTSMLDALGFFCPLLSECQSRAALAAVGFRGLLAEKSLASLSGGEMAKLTIAIISCLSSGDLLLLDEPDNHLDLRSKALFARALADFNGSFILVSHDSFFVEQAGIGREINLS</sequence>
<dbReference type="Pfam" id="PF00005">
    <property type="entry name" value="ABC_tran"/>
    <property type="match status" value="2"/>
</dbReference>
<dbReference type="GO" id="GO:0016887">
    <property type="term" value="F:ATP hydrolysis activity"/>
    <property type="evidence" value="ECO:0007669"/>
    <property type="project" value="InterPro"/>
</dbReference>
<gene>
    <name evidence="6" type="ORF">SG34_020410</name>
</gene>
<dbReference type="Gene3D" id="3.40.50.300">
    <property type="entry name" value="P-loop containing nucleotide triphosphate hydrolases"/>
    <property type="match status" value="2"/>
</dbReference>
<dbReference type="AlphaFoldDB" id="A0AAE9Z098"/>
<dbReference type="PROSITE" id="PS00211">
    <property type="entry name" value="ABC_TRANSPORTER_1"/>
    <property type="match status" value="2"/>
</dbReference>
<evidence type="ECO:0000256" key="1">
    <source>
        <dbReference type="ARBA" id="ARBA00022737"/>
    </source>
</evidence>